<comment type="caution">
    <text evidence="6">The sequence shown here is derived from an EMBL/GenBank/DDBJ whole genome shotgun (WGS) entry which is preliminary data.</text>
</comment>
<dbReference type="EMBL" id="JAWRVE010000066">
    <property type="protein sequence ID" value="KAL1864703.1"/>
    <property type="molecule type" value="Genomic_DNA"/>
</dbReference>
<organism evidence="6 7">
    <name type="scientific">Diaporthe australafricana</name>
    <dbReference type="NCBI Taxonomy" id="127596"/>
    <lineage>
        <taxon>Eukaryota</taxon>
        <taxon>Fungi</taxon>
        <taxon>Dikarya</taxon>
        <taxon>Ascomycota</taxon>
        <taxon>Pezizomycotina</taxon>
        <taxon>Sordariomycetes</taxon>
        <taxon>Sordariomycetidae</taxon>
        <taxon>Diaporthales</taxon>
        <taxon>Diaporthaceae</taxon>
        <taxon>Diaporthe</taxon>
    </lineage>
</organism>
<dbReference type="SUPFAM" id="SSF56176">
    <property type="entry name" value="FAD-binding/transporter-associated domain-like"/>
    <property type="match status" value="1"/>
</dbReference>
<evidence type="ECO:0000256" key="2">
    <source>
        <dbReference type="ARBA" id="ARBA00022630"/>
    </source>
</evidence>
<evidence type="ECO:0000313" key="7">
    <source>
        <dbReference type="Proteomes" id="UP001583177"/>
    </source>
</evidence>
<dbReference type="Pfam" id="PF08031">
    <property type="entry name" value="BBE"/>
    <property type="match status" value="1"/>
</dbReference>
<dbReference type="Gene3D" id="3.30.465.10">
    <property type="match status" value="1"/>
</dbReference>
<dbReference type="InterPro" id="IPR036318">
    <property type="entry name" value="FAD-bd_PCMH-like_sf"/>
</dbReference>
<name>A0ABR3WM88_9PEZI</name>
<dbReference type="PANTHER" id="PTHR42973">
    <property type="entry name" value="BINDING OXIDOREDUCTASE, PUTATIVE (AFU_ORTHOLOGUE AFUA_1G17690)-RELATED"/>
    <property type="match status" value="1"/>
</dbReference>
<dbReference type="InterPro" id="IPR016169">
    <property type="entry name" value="FAD-bd_PCMH_sub2"/>
</dbReference>
<dbReference type="Proteomes" id="UP001583177">
    <property type="component" value="Unassembled WGS sequence"/>
</dbReference>
<dbReference type="Gene3D" id="3.40.462.20">
    <property type="match status" value="1"/>
</dbReference>
<keyword evidence="3" id="KW-0274">FAD</keyword>
<dbReference type="InterPro" id="IPR050416">
    <property type="entry name" value="FAD-linked_Oxidoreductase"/>
</dbReference>
<dbReference type="InterPro" id="IPR006094">
    <property type="entry name" value="Oxid_FAD_bind_N"/>
</dbReference>
<dbReference type="InterPro" id="IPR016167">
    <property type="entry name" value="FAD-bd_PCMH_sub1"/>
</dbReference>
<proteinExistence type="inferred from homology"/>
<evidence type="ECO:0000313" key="6">
    <source>
        <dbReference type="EMBL" id="KAL1864703.1"/>
    </source>
</evidence>
<dbReference type="InterPro" id="IPR016166">
    <property type="entry name" value="FAD-bd_PCMH"/>
</dbReference>
<evidence type="ECO:0000256" key="4">
    <source>
        <dbReference type="ARBA" id="ARBA00023002"/>
    </source>
</evidence>
<comment type="similarity">
    <text evidence="1">Belongs to the oxygen-dependent FAD-linked oxidoreductase family.</text>
</comment>
<keyword evidence="4" id="KW-0560">Oxidoreductase</keyword>
<dbReference type="PANTHER" id="PTHR42973:SF7">
    <property type="entry name" value="FAD-BINDING PCMH-TYPE DOMAIN-CONTAINING PROTEIN"/>
    <property type="match status" value="1"/>
</dbReference>
<accession>A0ABR3WM88</accession>
<keyword evidence="2" id="KW-0285">Flavoprotein</keyword>
<dbReference type="Gene3D" id="3.30.43.10">
    <property type="entry name" value="Uridine Diphospho-n-acetylenolpyruvylglucosamine Reductase, domain 2"/>
    <property type="match status" value="1"/>
</dbReference>
<gene>
    <name evidence="6" type="ORF">Daus18300_007505</name>
</gene>
<feature type="domain" description="FAD-binding PCMH-type" evidence="5">
    <location>
        <begin position="40"/>
        <end position="206"/>
    </location>
</feature>
<evidence type="ECO:0000256" key="1">
    <source>
        <dbReference type="ARBA" id="ARBA00005466"/>
    </source>
</evidence>
<evidence type="ECO:0000256" key="3">
    <source>
        <dbReference type="ARBA" id="ARBA00022827"/>
    </source>
</evidence>
<dbReference type="InterPro" id="IPR012951">
    <property type="entry name" value="BBE"/>
</dbReference>
<reference evidence="6 7" key="1">
    <citation type="journal article" date="2024" name="IMA Fungus">
        <title>IMA Genome - F19 : A genome assembly and annotation guide to empower mycologists, including annotated draft genome sequences of Ceratocystis pirilliformis, Diaporthe australafricana, Fusarium ophioides, Paecilomyces lecythidis, and Sporothrix stenoceras.</title>
        <authorList>
            <person name="Aylward J."/>
            <person name="Wilson A.M."/>
            <person name="Visagie C.M."/>
            <person name="Spraker J."/>
            <person name="Barnes I."/>
            <person name="Buitendag C."/>
            <person name="Ceriani C."/>
            <person name="Del Mar Angel L."/>
            <person name="du Plessis D."/>
            <person name="Fuchs T."/>
            <person name="Gasser K."/>
            <person name="Kramer D."/>
            <person name="Li W."/>
            <person name="Munsamy K."/>
            <person name="Piso A."/>
            <person name="Price J.L."/>
            <person name="Sonnekus B."/>
            <person name="Thomas C."/>
            <person name="van der Nest A."/>
            <person name="van Dijk A."/>
            <person name="van Heerden A."/>
            <person name="van Vuuren N."/>
            <person name="Yilmaz N."/>
            <person name="Duong T.A."/>
            <person name="van der Merwe N.A."/>
            <person name="Wingfield M.J."/>
            <person name="Wingfield B.D."/>
        </authorList>
    </citation>
    <scope>NUCLEOTIDE SEQUENCE [LARGE SCALE GENOMIC DNA]</scope>
    <source>
        <strain evidence="6 7">CMW 18300</strain>
    </source>
</reference>
<dbReference type="Pfam" id="PF01565">
    <property type="entry name" value="FAD_binding_4"/>
    <property type="match status" value="1"/>
</dbReference>
<dbReference type="PROSITE" id="PS51387">
    <property type="entry name" value="FAD_PCMH"/>
    <property type="match status" value="1"/>
</dbReference>
<evidence type="ECO:0000259" key="5">
    <source>
        <dbReference type="PROSITE" id="PS51387"/>
    </source>
</evidence>
<keyword evidence="7" id="KW-1185">Reference proteome</keyword>
<sequence>MAQHKLPQGLSSLLTQNPSIKLYTPESSEYETLRKTFIVSQAKPTAIARPQTASDVQALVRACVGTGLEFNVRTGGHNCVGRTLVDDAVLIDVRDISGVIVSEDKKTAKIGGGILAGGLLNALGEHGLITPCGSVGSVGYVGWSTNGGYGPFSSLYGLGVDQIVGAKLVNHKGELVDASGELLKGIRGAGGIFGVVVELTIKVFPLKEMLVGTLIYESSDMQSTWTSFTEGIRGLTLPPALQIQLGAKEFPGIGKVLAAIVTWVDDNHGDGRKMIDQIATFGNCIVNMTEAKTMVKYAEDNEKLVAYGVYGRSYTLNLKELTPTSVNLLAKYSASLPGGNAMISIYTLRSPKPNENSVFGARENHRMVEILSMTSDPALKDEAAAWGQGLLRELQEQDGENVLDSAYISLLDFEDADLKKIYGRHLETLVHLKKKYDPGNVFKHSAPKILAQSRTLSETRAV</sequence>
<protein>
    <recommendedName>
        <fullName evidence="5">FAD-binding PCMH-type domain-containing protein</fullName>
    </recommendedName>
</protein>